<dbReference type="InterPro" id="IPR017972">
    <property type="entry name" value="Cyt_P450_CS"/>
</dbReference>
<dbReference type="GO" id="GO:0005506">
    <property type="term" value="F:iron ion binding"/>
    <property type="evidence" value="ECO:0007669"/>
    <property type="project" value="InterPro"/>
</dbReference>
<proteinExistence type="inferred from homology"/>
<dbReference type="Proteomes" id="UP000652219">
    <property type="component" value="Unassembled WGS sequence"/>
</dbReference>
<evidence type="ECO:0000256" key="9">
    <source>
        <dbReference type="RuleBase" id="RU000461"/>
    </source>
</evidence>
<feature type="binding site" description="axial binding residue" evidence="8">
    <location>
        <position position="455"/>
    </location>
    <ligand>
        <name>heme</name>
        <dbReference type="ChEBI" id="CHEBI:30413"/>
    </ligand>
    <ligandPart>
        <name>Fe</name>
        <dbReference type="ChEBI" id="CHEBI:18248"/>
    </ligandPart>
</feature>
<dbReference type="GO" id="GO:0016705">
    <property type="term" value="F:oxidoreductase activity, acting on paired donors, with incorporation or reduction of molecular oxygen"/>
    <property type="evidence" value="ECO:0007669"/>
    <property type="project" value="InterPro"/>
</dbReference>
<evidence type="ECO:0000256" key="5">
    <source>
        <dbReference type="ARBA" id="ARBA00023002"/>
    </source>
</evidence>
<dbReference type="SUPFAM" id="SSF48264">
    <property type="entry name" value="Cytochrome P450"/>
    <property type="match status" value="1"/>
</dbReference>
<keyword evidence="7 9" id="KW-0503">Monooxygenase</keyword>
<comment type="similarity">
    <text evidence="2 9">Belongs to the cytochrome P450 family.</text>
</comment>
<name>A0A8H6MJW4_9PEZI</name>
<organism evidence="10 11">
    <name type="scientific">Colletotrichum sojae</name>
    <dbReference type="NCBI Taxonomy" id="2175907"/>
    <lineage>
        <taxon>Eukaryota</taxon>
        <taxon>Fungi</taxon>
        <taxon>Dikarya</taxon>
        <taxon>Ascomycota</taxon>
        <taxon>Pezizomycotina</taxon>
        <taxon>Sordariomycetes</taxon>
        <taxon>Hypocreomycetidae</taxon>
        <taxon>Glomerellales</taxon>
        <taxon>Glomerellaceae</taxon>
        <taxon>Colletotrichum</taxon>
        <taxon>Colletotrichum orchidearum species complex</taxon>
    </lineage>
</organism>
<sequence>MASNHSFDLRLGAYSIPSPVEKPIPYLATVFLFVVLFYAMGDNGAKLPEVNPLRAFELTNGRRMREFVQHSREIMLRAKATFGKNPYKMHTDWGNVVVLAPEFIHELRSDPRLDFLSPACDDSHGYIPGFEPFNGGDYMPKVVTKYLTKALTKLTKPISQEATIAFRDYLADSKEWHEITPKDDILQIVSRMSTRVFMGAELCRDKNWVKASAEYTAAAFSIGWELSHWPRWSRPYVHWLLPGCWEVRRLLTEARRVLKPHLDRRDARKAEALARGEKGVIFDDSIEWIEDVKGGRYFDPAIEQISLSVVAIHTTSDLLQQTMIDLARNQRLIEPLREECIRVLSAEGLKKTALYNLKLMDSVIKETQRLKPVLLSTWRRLATADIELSNGFVVRKGQKIIATNTHMWDETWYENPLEYDGYRFLRMRSTDEEKHAHLVSTSAKHPAFGHGQHACPGRFFAANEIKIALAHLLLKYDWKLPEGLEPKPLPYGMILMPDPSTKLLIRRRKEELDLDALDC</sequence>
<reference evidence="10 11" key="1">
    <citation type="journal article" date="2020" name="Phytopathology">
        <title>Genome Sequence Resources of Colletotrichum truncatum, C. plurivorum, C. musicola, and C. sojae: Four Species Pathogenic to Soybean (Glycine max).</title>
        <authorList>
            <person name="Rogerio F."/>
            <person name="Boufleur T.R."/>
            <person name="Ciampi-Guillardi M."/>
            <person name="Sukno S.A."/>
            <person name="Thon M.R."/>
            <person name="Massola Junior N.S."/>
            <person name="Baroncelli R."/>
        </authorList>
    </citation>
    <scope>NUCLEOTIDE SEQUENCE [LARGE SCALE GENOMIC DNA]</scope>
    <source>
        <strain evidence="10 11">LFN0009</strain>
    </source>
</reference>
<dbReference type="Gene3D" id="1.10.630.10">
    <property type="entry name" value="Cytochrome P450"/>
    <property type="match status" value="1"/>
</dbReference>
<dbReference type="AlphaFoldDB" id="A0A8H6MJW4"/>
<evidence type="ECO:0000313" key="11">
    <source>
        <dbReference type="Proteomes" id="UP000652219"/>
    </source>
</evidence>
<dbReference type="InterPro" id="IPR001128">
    <property type="entry name" value="Cyt_P450"/>
</dbReference>
<evidence type="ECO:0000256" key="8">
    <source>
        <dbReference type="PIRSR" id="PIRSR602401-1"/>
    </source>
</evidence>
<comment type="caution">
    <text evidence="10">The sequence shown here is derived from an EMBL/GenBank/DDBJ whole genome shotgun (WGS) entry which is preliminary data.</text>
</comment>
<evidence type="ECO:0000256" key="7">
    <source>
        <dbReference type="ARBA" id="ARBA00023033"/>
    </source>
</evidence>
<keyword evidence="3 8" id="KW-0349">Heme</keyword>
<evidence type="ECO:0000256" key="1">
    <source>
        <dbReference type="ARBA" id="ARBA00001971"/>
    </source>
</evidence>
<dbReference type="GO" id="GO:0020037">
    <property type="term" value="F:heme binding"/>
    <property type="evidence" value="ECO:0007669"/>
    <property type="project" value="InterPro"/>
</dbReference>
<keyword evidence="6 8" id="KW-0408">Iron</keyword>
<evidence type="ECO:0000256" key="2">
    <source>
        <dbReference type="ARBA" id="ARBA00010617"/>
    </source>
</evidence>
<dbReference type="GO" id="GO:0004497">
    <property type="term" value="F:monooxygenase activity"/>
    <property type="evidence" value="ECO:0007669"/>
    <property type="project" value="UniProtKB-KW"/>
</dbReference>
<evidence type="ECO:0000256" key="4">
    <source>
        <dbReference type="ARBA" id="ARBA00022723"/>
    </source>
</evidence>
<dbReference type="EMBL" id="WIGN01000418">
    <property type="protein sequence ID" value="KAF6794191.1"/>
    <property type="molecule type" value="Genomic_DNA"/>
</dbReference>
<dbReference type="Pfam" id="PF00067">
    <property type="entry name" value="p450"/>
    <property type="match status" value="1"/>
</dbReference>
<keyword evidence="11" id="KW-1185">Reference proteome</keyword>
<dbReference type="InterPro" id="IPR002401">
    <property type="entry name" value="Cyt_P450_E_grp-I"/>
</dbReference>
<evidence type="ECO:0000313" key="10">
    <source>
        <dbReference type="EMBL" id="KAF6794191.1"/>
    </source>
</evidence>
<gene>
    <name evidence="10" type="ORF">CSOJ01_13769</name>
</gene>
<evidence type="ECO:0000256" key="6">
    <source>
        <dbReference type="ARBA" id="ARBA00023004"/>
    </source>
</evidence>
<dbReference type="PRINTS" id="PR00463">
    <property type="entry name" value="EP450I"/>
</dbReference>
<accession>A0A8H6MJW4</accession>
<keyword evidence="5 9" id="KW-0560">Oxidoreductase</keyword>
<dbReference type="PANTHER" id="PTHR46206:SF2">
    <property type="entry name" value="CYTOCHROME P450 MONOOXYGENASE AUSG-RELATED"/>
    <property type="match status" value="1"/>
</dbReference>
<dbReference type="PROSITE" id="PS00086">
    <property type="entry name" value="CYTOCHROME_P450"/>
    <property type="match status" value="1"/>
</dbReference>
<comment type="cofactor">
    <cofactor evidence="1 8">
        <name>heme</name>
        <dbReference type="ChEBI" id="CHEBI:30413"/>
    </cofactor>
</comment>
<dbReference type="CDD" id="cd11041">
    <property type="entry name" value="CYP503A1-like"/>
    <property type="match status" value="1"/>
</dbReference>
<protein>
    <submittedName>
        <fullName evidence="10">Trichothecene c-8 hydroxylase</fullName>
    </submittedName>
</protein>
<dbReference type="InterPro" id="IPR036396">
    <property type="entry name" value="Cyt_P450_sf"/>
</dbReference>
<evidence type="ECO:0000256" key="3">
    <source>
        <dbReference type="ARBA" id="ARBA00022617"/>
    </source>
</evidence>
<keyword evidence="4 8" id="KW-0479">Metal-binding</keyword>
<dbReference type="PANTHER" id="PTHR46206">
    <property type="entry name" value="CYTOCHROME P450"/>
    <property type="match status" value="1"/>
</dbReference>